<accession>A0A9W5MYX5</accession>
<protein>
    <submittedName>
        <fullName evidence="1">Uncharacterized protein</fullName>
    </submittedName>
</protein>
<comment type="caution">
    <text evidence="1">The sequence shown here is derived from an EMBL/GenBank/DDBJ whole genome shotgun (WGS) entry which is preliminary data.</text>
</comment>
<reference evidence="1 2" key="1">
    <citation type="submission" date="2010-01" db="EMBL/GenBank/DDBJ databases">
        <authorList>
            <person name="Weinstock G."/>
            <person name="Sodergren E."/>
            <person name="Clifton S."/>
            <person name="Fulton L."/>
            <person name="Fulton B."/>
            <person name="Courtney L."/>
            <person name="Fronick C."/>
            <person name="Harrison M."/>
            <person name="Strong C."/>
            <person name="Farmer C."/>
            <person name="Delahaunty K."/>
            <person name="Markovic C."/>
            <person name="Hall O."/>
            <person name="Minx P."/>
            <person name="Tomlinson C."/>
            <person name="Mitreva M."/>
            <person name="Nelson J."/>
            <person name="Hou S."/>
            <person name="Wollam A."/>
            <person name="Pepin K.H."/>
            <person name="Johnson M."/>
            <person name="Bhonagiri V."/>
            <person name="Nash W.E."/>
            <person name="Warren W."/>
            <person name="Chinwalla A."/>
            <person name="Mardis E.R."/>
            <person name="Wilson R.K."/>
        </authorList>
    </citation>
    <scope>NUCLEOTIDE SEQUENCE [LARGE SCALE GENOMIC DNA]</scope>
    <source>
        <strain evidence="1 2">NJ9703</strain>
    </source>
</reference>
<proteinExistence type="predicted"/>
<name>A0A9W5MYX5_NEISU</name>
<evidence type="ECO:0000313" key="2">
    <source>
        <dbReference type="Proteomes" id="UP000004621"/>
    </source>
</evidence>
<dbReference type="Proteomes" id="UP000004621">
    <property type="component" value="Unassembled WGS sequence"/>
</dbReference>
<dbReference type="EMBL" id="ACEO02000009">
    <property type="protein sequence ID" value="EFC51589.1"/>
    <property type="molecule type" value="Genomic_DNA"/>
</dbReference>
<dbReference type="AlphaFoldDB" id="A0A9W5MYX5"/>
<organism evidence="1 2">
    <name type="scientific">Neisseria subflava NJ9703</name>
    <dbReference type="NCBI Taxonomy" id="546268"/>
    <lineage>
        <taxon>Bacteria</taxon>
        <taxon>Pseudomonadati</taxon>
        <taxon>Pseudomonadota</taxon>
        <taxon>Betaproteobacteria</taxon>
        <taxon>Neisseriales</taxon>
        <taxon>Neisseriaceae</taxon>
        <taxon>Neisseria</taxon>
    </lineage>
</organism>
<sequence>MNVNTIRYSTKCTTGKALRPSENPISDGLFCYKPLDRLHKIT</sequence>
<gene>
    <name evidence="1" type="ORF">NEISUBOT_04842</name>
</gene>
<evidence type="ECO:0000313" key="1">
    <source>
        <dbReference type="EMBL" id="EFC51589.1"/>
    </source>
</evidence>